<dbReference type="SUPFAM" id="SSF143100">
    <property type="entry name" value="TTHA1013/TTHA0281-like"/>
    <property type="match status" value="1"/>
</dbReference>
<reference evidence="1 2" key="1">
    <citation type="journal article" date="2016" name="Nat. Commun.">
        <title>Thousands of microbial genomes shed light on interconnected biogeochemical processes in an aquifer system.</title>
        <authorList>
            <person name="Anantharaman K."/>
            <person name="Brown C.T."/>
            <person name="Hug L.A."/>
            <person name="Sharon I."/>
            <person name="Castelle C.J."/>
            <person name="Probst A.J."/>
            <person name="Thomas B.C."/>
            <person name="Singh A."/>
            <person name="Wilkins M.J."/>
            <person name="Karaoz U."/>
            <person name="Brodie E.L."/>
            <person name="Williams K.H."/>
            <person name="Hubbard S.S."/>
            <person name="Banfield J.F."/>
        </authorList>
    </citation>
    <scope>NUCLEOTIDE SEQUENCE [LARGE SCALE GENOMIC DNA]</scope>
</reference>
<sequence length="68" mass="7675">MQLTASYKKVGKWYAGWVNEIPGVNTQGRTLASCKKNLRDALKMVLEANRMVAKKNFGKEMLKESLSL</sequence>
<protein>
    <recommendedName>
        <fullName evidence="3">HicB family protein</fullName>
    </recommendedName>
</protein>
<dbReference type="InterPro" id="IPR049389">
    <property type="entry name" value="TTHA0281-like"/>
</dbReference>
<evidence type="ECO:0000313" key="2">
    <source>
        <dbReference type="Proteomes" id="UP000177605"/>
    </source>
</evidence>
<dbReference type="Pfam" id="PF21748">
    <property type="entry name" value="UPF0150"/>
    <property type="match status" value="1"/>
</dbReference>
<evidence type="ECO:0000313" key="1">
    <source>
        <dbReference type="EMBL" id="OGN06907.1"/>
    </source>
</evidence>
<comment type="caution">
    <text evidence="1">The sequence shown here is derived from an EMBL/GenBank/DDBJ whole genome shotgun (WGS) entry which is preliminary data.</text>
</comment>
<organism evidence="1 2">
    <name type="scientific">Candidatus Yanofskybacteria bacterium RIFCSPHIGHO2_01_FULL_48_25b</name>
    <dbReference type="NCBI Taxonomy" id="1802672"/>
    <lineage>
        <taxon>Bacteria</taxon>
        <taxon>Candidatus Yanofskyibacteriota</taxon>
    </lineage>
</organism>
<dbReference type="AlphaFoldDB" id="A0A1F8F192"/>
<dbReference type="Gene3D" id="3.30.160.250">
    <property type="match status" value="1"/>
</dbReference>
<gene>
    <name evidence="1" type="ORF">A2669_02195</name>
</gene>
<dbReference type="InterPro" id="IPR035069">
    <property type="entry name" value="TTHA1013/TTHA0281-like"/>
</dbReference>
<dbReference type="Proteomes" id="UP000177605">
    <property type="component" value="Unassembled WGS sequence"/>
</dbReference>
<evidence type="ECO:0008006" key="3">
    <source>
        <dbReference type="Google" id="ProtNLM"/>
    </source>
</evidence>
<proteinExistence type="predicted"/>
<dbReference type="EMBL" id="MGJM01000008">
    <property type="protein sequence ID" value="OGN06907.1"/>
    <property type="molecule type" value="Genomic_DNA"/>
</dbReference>
<name>A0A1F8F192_9BACT</name>
<accession>A0A1F8F192</accession>